<feature type="compositionally biased region" description="Polar residues" evidence="2">
    <location>
        <begin position="24"/>
        <end position="33"/>
    </location>
</feature>
<keyword evidence="3" id="KW-1133">Transmembrane helix</keyword>
<proteinExistence type="predicted"/>
<keyword evidence="3" id="KW-0812">Transmembrane</keyword>
<comment type="cofactor">
    <cofactor evidence="1">
        <name>Zn(2+)</name>
        <dbReference type="ChEBI" id="CHEBI:29105"/>
    </cofactor>
</comment>
<dbReference type="Gene3D" id="2.60.40.3120">
    <property type="match status" value="1"/>
</dbReference>
<protein>
    <submittedName>
        <fullName evidence="4">Conserved plasma membrane protein</fullName>
    </submittedName>
</protein>
<organism evidence="4">
    <name type="scientific">Schistocephalus solidus</name>
    <name type="common">Tapeworm</name>
    <dbReference type="NCBI Taxonomy" id="70667"/>
    <lineage>
        <taxon>Eukaryota</taxon>
        <taxon>Metazoa</taxon>
        <taxon>Spiralia</taxon>
        <taxon>Lophotrochozoa</taxon>
        <taxon>Platyhelminthes</taxon>
        <taxon>Cestoda</taxon>
        <taxon>Eucestoda</taxon>
        <taxon>Diphyllobothriidea</taxon>
        <taxon>Diphyllobothriidae</taxon>
        <taxon>Schistocephalus</taxon>
    </lineage>
</organism>
<feature type="transmembrane region" description="Helical" evidence="3">
    <location>
        <begin position="237"/>
        <end position="259"/>
    </location>
</feature>
<dbReference type="PANTHER" id="PTHR12756:SF45">
    <property type="entry name" value="CYTOSOLIC CARBOXYPEPTIDASE NNA1"/>
    <property type="match status" value="1"/>
</dbReference>
<reference evidence="4" key="1">
    <citation type="submission" date="2016-06" db="UniProtKB">
        <authorList>
            <consortium name="WormBaseParasite"/>
        </authorList>
    </citation>
    <scope>IDENTIFICATION</scope>
</reference>
<feature type="transmembrane region" description="Helical" evidence="3">
    <location>
        <begin position="182"/>
        <end position="202"/>
    </location>
</feature>
<evidence type="ECO:0000256" key="2">
    <source>
        <dbReference type="SAM" id="MobiDB-lite"/>
    </source>
</evidence>
<evidence type="ECO:0000256" key="1">
    <source>
        <dbReference type="ARBA" id="ARBA00001947"/>
    </source>
</evidence>
<feature type="region of interest" description="Disordered" evidence="2">
    <location>
        <begin position="114"/>
        <end position="134"/>
    </location>
</feature>
<sequence length="275" mass="30750">LGFLSALSHPKYKLPDGSRLQPHSPGSLQSVSVQAPTRLTESLACTIENAANTTFLDRWGVVRNINGPFWPLRHGPLMPGPRIRGYKLRDSGKPDVSSFSLARQQQVLSRLMEVRKDSSTEANTTPPGSFPQPSKPLLVFDTELSAPLDQRLKQWQQRTSFPNSDASGHSSGTPFLLFESRILLRMLLVAVAMAVPVLFTTLKGCSTKFHLHTGFSGPYEYELILNTDLWTKRHTQWYFFMVCGAQTGVVYTFKILNLLKPTSLYSQGKPSVFHE</sequence>
<name>A0A183SBC8_SCHSO</name>
<keyword evidence="3" id="KW-0472">Membrane</keyword>
<feature type="region of interest" description="Disordered" evidence="2">
    <location>
        <begin position="14"/>
        <end position="33"/>
    </location>
</feature>
<dbReference type="WBParaSite" id="SSLN_0000158301-mRNA-1">
    <property type="protein sequence ID" value="SSLN_0000158301-mRNA-1"/>
    <property type="gene ID" value="SSLN_0000158301"/>
</dbReference>
<dbReference type="AlphaFoldDB" id="A0A183SBC8"/>
<dbReference type="PANTHER" id="PTHR12756">
    <property type="entry name" value="CYTOSOLIC CARBOXYPEPTIDASE"/>
    <property type="match status" value="1"/>
</dbReference>
<dbReference type="InterPro" id="IPR050821">
    <property type="entry name" value="Cytosolic_carboxypeptidase"/>
</dbReference>
<evidence type="ECO:0000256" key="3">
    <source>
        <dbReference type="SAM" id="Phobius"/>
    </source>
</evidence>
<evidence type="ECO:0000313" key="4">
    <source>
        <dbReference type="WBParaSite" id="SSLN_0000158301-mRNA-1"/>
    </source>
</evidence>
<accession>A0A183SBC8</accession>